<dbReference type="GO" id="GO:0016791">
    <property type="term" value="F:phosphatase activity"/>
    <property type="evidence" value="ECO:0007669"/>
    <property type="project" value="TreeGrafter"/>
</dbReference>
<feature type="domain" description="PPM-type phosphatase" evidence="3">
    <location>
        <begin position="200"/>
        <end position="410"/>
    </location>
</feature>
<feature type="domain" description="GAF" evidence="2">
    <location>
        <begin position="38"/>
        <end position="183"/>
    </location>
</feature>
<dbReference type="EMBL" id="BSTJ01000017">
    <property type="protein sequence ID" value="GLY81163.1"/>
    <property type="molecule type" value="Genomic_DNA"/>
</dbReference>
<protein>
    <submittedName>
        <fullName evidence="4">Cyclic diguanylate phosphodiesterase</fullName>
    </submittedName>
</protein>
<sequence>MSTTYSCRVATSSGIGSAAEDRLRQIQSITDTALSLMTSEDLLNELLERLREILDVDTAVVLLVDSSRTRLVATAAKGIEEEVRQRVVVPVGQGFAGRVAAERKPVQLQTVDSAHVVNPLLVQRGLHSLLGVPLVAEGELVGVLHVGKFNPRHFTDHEIALLQLAADRAAQAARSLTMGAERAAAGALQQSLVPTALPHIPGVEMAARYSPGASTVGGDWYDVFTLPSGELGVVMGDVAGHGLNAAVVMGRMRSALRAYALETSDPAAVLDKLDRKMQHFEPGAIATVAYAVCHPRLEWARIASAGHWPPVLSVPDGPSDTVDLRSGVLIGIDPDPRRDVATVEIPAGAVLCFYTDGLIERRDVPIDTNLRRLCEAVVPGPPERVCAEVMLSLIGREIVADDVALLTLRRRDSQPPTT</sequence>
<dbReference type="InterPro" id="IPR029016">
    <property type="entry name" value="GAF-like_dom_sf"/>
</dbReference>
<dbReference type="InterPro" id="IPR052016">
    <property type="entry name" value="Bact_Sigma-Reg"/>
</dbReference>
<proteinExistence type="predicted"/>
<dbReference type="PANTHER" id="PTHR43156">
    <property type="entry name" value="STAGE II SPORULATION PROTEIN E-RELATED"/>
    <property type="match status" value="1"/>
</dbReference>
<dbReference type="InterPro" id="IPR001932">
    <property type="entry name" value="PPM-type_phosphatase-like_dom"/>
</dbReference>
<dbReference type="SMART" id="SM00065">
    <property type="entry name" value="GAF"/>
    <property type="match status" value="1"/>
</dbReference>
<evidence type="ECO:0000256" key="1">
    <source>
        <dbReference type="ARBA" id="ARBA00022801"/>
    </source>
</evidence>
<dbReference type="InterPro" id="IPR036457">
    <property type="entry name" value="PPM-type-like_dom_sf"/>
</dbReference>
<evidence type="ECO:0000259" key="2">
    <source>
        <dbReference type="SMART" id="SM00065"/>
    </source>
</evidence>
<keyword evidence="1" id="KW-0378">Hydrolase</keyword>
<gene>
    <name evidence="4" type="ORF">Airi01_094300</name>
</gene>
<dbReference type="SMART" id="SM00331">
    <property type="entry name" value="PP2C_SIG"/>
    <property type="match status" value="1"/>
</dbReference>
<organism evidence="4 5">
    <name type="scientific">Actinoallomurus iriomotensis</name>
    <dbReference type="NCBI Taxonomy" id="478107"/>
    <lineage>
        <taxon>Bacteria</taxon>
        <taxon>Bacillati</taxon>
        <taxon>Actinomycetota</taxon>
        <taxon>Actinomycetes</taxon>
        <taxon>Streptosporangiales</taxon>
        <taxon>Thermomonosporaceae</taxon>
        <taxon>Actinoallomurus</taxon>
    </lineage>
</organism>
<accession>A0A9W6RSZ6</accession>
<name>A0A9W6RSZ6_9ACTN</name>
<dbReference type="Proteomes" id="UP001165135">
    <property type="component" value="Unassembled WGS sequence"/>
</dbReference>
<dbReference type="Gene3D" id="3.60.40.10">
    <property type="entry name" value="PPM-type phosphatase domain"/>
    <property type="match status" value="1"/>
</dbReference>
<evidence type="ECO:0000313" key="4">
    <source>
        <dbReference type="EMBL" id="GLY81163.1"/>
    </source>
</evidence>
<dbReference type="PANTHER" id="PTHR43156:SF2">
    <property type="entry name" value="STAGE II SPORULATION PROTEIN E"/>
    <property type="match status" value="1"/>
</dbReference>
<reference evidence="4" key="1">
    <citation type="submission" date="2023-03" db="EMBL/GenBank/DDBJ databases">
        <title>Actinoallomurus iriomotensis NBRC 103681.</title>
        <authorList>
            <person name="Ichikawa N."/>
            <person name="Sato H."/>
            <person name="Tonouchi N."/>
        </authorList>
    </citation>
    <scope>NUCLEOTIDE SEQUENCE</scope>
    <source>
        <strain evidence="4">NBRC 103681</strain>
    </source>
</reference>
<dbReference type="Gene3D" id="3.30.450.40">
    <property type="match status" value="1"/>
</dbReference>
<evidence type="ECO:0000313" key="5">
    <source>
        <dbReference type="Proteomes" id="UP001165135"/>
    </source>
</evidence>
<dbReference type="AlphaFoldDB" id="A0A9W6RSZ6"/>
<dbReference type="InterPro" id="IPR003018">
    <property type="entry name" value="GAF"/>
</dbReference>
<dbReference type="Pfam" id="PF13185">
    <property type="entry name" value="GAF_2"/>
    <property type="match status" value="1"/>
</dbReference>
<dbReference type="SUPFAM" id="SSF81606">
    <property type="entry name" value="PP2C-like"/>
    <property type="match status" value="1"/>
</dbReference>
<dbReference type="SUPFAM" id="SSF55781">
    <property type="entry name" value="GAF domain-like"/>
    <property type="match status" value="1"/>
</dbReference>
<comment type="caution">
    <text evidence="4">The sequence shown here is derived from an EMBL/GenBank/DDBJ whole genome shotgun (WGS) entry which is preliminary data.</text>
</comment>
<evidence type="ECO:0000259" key="3">
    <source>
        <dbReference type="SMART" id="SM00331"/>
    </source>
</evidence>
<dbReference type="Pfam" id="PF07228">
    <property type="entry name" value="SpoIIE"/>
    <property type="match status" value="1"/>
</dbReference>